<comment type="caution">
    <text evidence="12">The sequence shown here is derived from an EMBL/GenBank/DDBJ whole genome shotgun (WGS) entry which is preliminary data.</text>
</comment>
<name>A0A550CJ87_9AGAR</name>
<sequence length="508" mass="56517">MSLTRLFIVPTAIALTCGAIYVYTRIRKGPASTRLPPGPKKLPLIGNFFDMPTSFEWERYAAWAKEFNTDILHLDVGGQSIIVLDTYEACTELLDKRSKYYSTRPSFTMAVDLVGFDFNIGFIPYGDKWQVIPRHLHGGLHGTASQRFEPIELKATHTFLRAMLLHATEDDVEVELRHMAGIVILGMAYGLDIRKKDDTHVTAAENAQHVLCDVVIQGAYLVNSIPALKCVPEWMPGATFRRQAREWRAMNQDMAERPFREVKEGMPVGDVPLAPSFVSSALEKGVDDDIVRDAAATMYMAGTDTTVCALLNFTLAMLDHTELQARAQAELDALLPHGQLPGFVDEAQLPFVTAIVWESLRYTPVAPVGIPHAYSGEIPDNYNGYTIPKGSVIVYPDPGTFNAERFLTAEGKFNPDVRNPADIIFGFGRRACPGRNMAYASVWITIASVLRTFNIEKAKGPYGSVIEPTREYMSSLVLIPKHFKCRYVPRSEEAAATIRATEIQQYGC</sequence>
<keyword evidence="7 9" id="KW-0408">Iron</keyword>
<keyword evidence="11" id="KW-1133">Transmembrane helix</keyword>
<reference evidence="12 13" key="1">
    <citation type="journal article" date="2019" name="New Phytol.">
        <title>Comparative genomics reveals unique wood-decay strategies and fruiting body development in the Schizophyllaceae.</title>
        <authorList>
            <person name="Almasi E."/>
            <person name="Sahu N."/>
            <person name="Krizsan K."/>
            <person name="Balint B."/>
            <person name="Kovacs G.M."/>
            <person name="Kiss B."/>
            <person name="Cseklye J."/>
            <person name="Drula E."/>
            <person name="Henrissat B."/>
            <person name="Nagy I."/>
            <person name="Chovatia M."/>
            <person name="Adam C."/>
            <person name="LaButti K."/>
            <person name="Lipzen A."/>
            <person name="Riley R."/>
            <person name="Grigoriev I.V."/>
            <person name="Nagy L.G."/>
        </authorList>
    </citation>
    <scope>NUCLEOTIDE SEQUENCE [LARGE SCALE GENOMIC DNA]</scope>
    <source>
        <strain evidence="12 13">NL-1724</strain>
    </source>
</reference>
<dbReference type="Gene3D" id="1.10.630.10">
    <property type="entry name" value="Cytochrome P450"/>
    <property type="match status" value="1"/>
</dbReference>
<dbReference type="CDD" id="cd11065">
    <property type="entry name" value="CYP64-like"/>
    <property type="match status" value="1"/>
</dbReference>
<dbReference type="InterPro" id="IPR050364">
    <property type="entry name" value="Cytochrome_P450_fung"/>
</dbReference>
<evidence type="ECO:0000256" key="7">
    <source>
        <dbReference type="ARBA" id="ARBA00023004"/>
    </source>
</evidence>
<dbReference type="Pfam" id="PF00067">
    <property type="entry name" value="p450"/>
    <property type="match status" value="1"/>
</dbReference>
<dbReference type="Proteomes" id="UP000320762">
    <property type="component" value="Unassembled WGS sequence"/>
</dbReference>
<dbReference type="InterPro" id="IPR017972">
    <property type="entry name" value="Cyt_P450_CS"/>
</dbReference>
<dbReference type="OrthoDB" id="2789670at2759"/>
<comment type="pathway">
    <text evidence="2">Secondary metabolite biosynthesis.</text>
</comment>
<dbReference type="AlphaFoldDB" id="A0A550CJ87"/>
<dbReference type="STRING" id="97359.A0A550CJ87"/>
<organism evidence="12 13">
    <name type="scientific">Schizophyllum amplum</name>
    <dbReference type="NCBI Taxonomy" id="97359"/>
    <lineage>
        <taxon>Eukaryota</taxon>
        <taxon>Fungi</taxon>
        <taxon>Dikarya</taxon>
        <taxon>Basidiomycota</taxon>
        <taxon>Agaricomycotina</taxon>
        <taxon>Agaricomycetes</taxon>
        <taxon>Agaricomycetidae</taxon>
        <taxon>Agaricales</taxon>
        <taxon>Schizophyllaceae</taxon>
        <taxon>Schizophyllum</taxon>
    </lineage>
</organism>
<dbReference type="GO" id="GO:0005506">
    <property type="term" value="F:iron ion binding"/>
    <property type="evidence" value="ECO:0007669"/>
    <property type="project" value="InterPro"/>
</dbReference>
<dbReference type="InterPro" id="IPR036396">
    <property type="entry name" value="Cyt_P450_sf"/>
</dbReference>
<dbReference type="PROSITE" id="PS00086">
    <property type="entry name" value="CYTOCHROME_P450"/>
    <property type="match status" value="1"/>
</dbReference>
<feature type="transmembrane region" description="Helical" evidence="11">
    <location>
        <begin position="6"/>
        <end position="24"/>
    </location>
</feature>
<comment type="similarity">
    <text evidence="3 10">Belongs to the cytochrome P450 family.</text>
</comment>
<evidence type="ECO:0000313" key="13">
    <source>
        <dbReference type="Proteomes" id="UP000320762"/>
    </source>
</evidence>
<keyword evidence="8 10" id="KW-0503">Monooxygenase</keyword>
<dbReference type="PRINTS" id="PR00463">
    <property type="entry name" value="EP450I"/>
</dbReference>
<dbReference type="SUPFAM" id="SSF48264">
    <property type="entry name" value="Cytochrome P450"/>
    <property type="match status" value="1"/>
</dbReference>
<keyword evidence="4 9" id="KW-0349">Heme</keyword>
<feature type="binding site" description="axial binding residue" evidence="9">
    <location>
        <position position="432"/>
    </location>
    <ligand>
        <name>heme</name>
        <dbReference type="ChEBI" id="CHEBI:30413"/>
    </ligand>
    <ligandPart>
        <name>Fe</name>
        <dbReference type="ChEBI" id="CHEBI:18248"/>
    </ligandPart>
</feature>
<evidence type="ECO:0000256" key="2">
    <source>
        <dbReference type="ARBA" id="ARBA00005179"/>
    </source>
</evidence>
<evidence type="ECO:0000256" key="9">
    <source>
        <dbReference type="PIRSR" id="PIRSR602401-1"/>
    </source>
</evidence>
<dbReference type="PANTHER" id="PTHR46300:SF7">
    <property type="entry name" value="P450, PUTATIVE (EUROFUNG)-RELATED"/>
    <property type="match status" value="1"/>
</dbReference>
<proteinExistence type="inferred from homology"/>
<protein>
    <submittedName>
        <fullName evidence="12">Cytochrome P450</fullName>
    </submittedName>
</protein>
<dbReference type="PANTHER" id="PTHR46300">
    <property type="entry name" value="P450, PUTATIVE (EUROFUNG)-RELATED-RELATED"/>
    <property type="match status" value="1"/>
</dbReference>
<dbReference type="GO" id="GO:0004497">
    <property type="term" value="F:monooxygenase activity"/>
    <property type="evidence" value="ECO:0007669"/>
    <property type="project" value="UniProtKB-KW"/>
</dbReference>
<evidence type="ECO:0000256" key="1">
    <source>
        <dbReference type="ARBA" id="ARBA00001971"/>
    </source>
</evidence>
<dbReference type="EMBL" id="VDMD01000006">
    <property type="protein sequence ID" value="TRM64849.1"/>
    <property type="molecule type" value="Genomic_DNA"/>
</dbReference>
<evidence type="ECO:0000256" key="11">
    <source>
        <dbReference type="SAM" id="Phobius"/>
    </source>
</evidence>
<dbReference type="InterPro" id="IPR002401">
    <property type="entry name" value="Cyt_P450_E_grp-I"/>
</dbReference>
<keyword evidence="11" id="KW-0472">Membrane</keyword>
<keyword evidence="5 9" id="KW-0479">Metal-binding</keyword>
<dbReference type="InterPro" id="IPR001128">
    <property type="entry name" value="Cyt_P450"/>
</dbReference>
<accession>A0A550CJ87</accession>
<evidence type="ECO:0000313" key="12">
    <source>
        <dbReference type="EMBL" id="TRM64849.1"/>
    </source>
</evidence>
<gene>
    <name evidence="12" type="ORF">BD626DRAFT_547194</name>
</gene>
<keyword evidence="11" id="KW-0812">Transmembrane</keyword>
<keyword evidence="6 10" id="KW-0560">Oxidoreductase</keyword>
<evidence type="ECO:0000256" key="5">
    <source>
        <dbReference type="ARBA" id="ARBA00022723"/>
    </source>
</evidence>
<evidence type="ECO:0000256" key="10">
    <source>
        <dbReference type="RuleBase" id="RU000461"/>
    </source>
</evidence>
<evidence type="ECO:0000256" key="3">
    <source>
        <dbReference type="ARBA" id="ARBA00010617"/>
    </source>
</evidence>
<keyword evidence="13" id="KW-1185">Reference proteome</keyword>
<dbReference type="GO" id="GO:0020037">
    <property type="term" value="F:heme binding"/>
    <property type="evidence" value="ECO:0007669"/>
    <property type="project" value="InterPro"/>
</dbReference>
<dbReference type="PRINTS" id="PR00385">
    <property type="entry name" value="P450"/>
</dbReference>
<comment type="cofactor">
    <cofactor evidence="1 9">
        <name>heme</name>
        <dbReference type="ChEBI" id="CHEBI:30413"/>
    </cofactor>
</comment>
<evidence type="ECO:0000256" key="4">
    <source>
        <dbReference type="ARBA" id="ARBA00022617"/>
    </source>
</evidence>
<evidence type="ECO:0000256" key="6">
    <source>
        <dbReference type="ARBA" id="ARBA00023002"/>
    </source>
</evidence>
<evidence type="ECO:0000256" key="8">
    <source>
        <dbReference type="ARBA" id="ARBA00023033"/>
    </source>
</evidence>
<dbReference type="GO" id="GO:0016705">
    <property type="term" value="F:oxidoreductase activity, acting on paired donors, with incorporation or reduction of molecular oxygen"/>
    <property type="evidence" value="ECO:0007669"/>
    <property type="project" value="InterPro"/>
</dbReference>